<reference evidence="3 4" key="1">
    <citation type="submission" date="2023-03" db="EMBL/GenBank/DDBJ databases">
        <title>Thalassotalea loyana LMG 22536T draft genome sequence.</title>
        <authorList>
            <person name="Sawabe T."/>
        </authorList>
    </citation>
    <scope>NUCLEOTIDE SEQUENCE [LARGE SCALE GENOMIC DNA]</scope>
    <source>
        <strain evidence="3 4">LMG 22536</strain>
    </source>
</reference>
<evidence type="ECO:0000256" key="1">
    <source>
        <dbReference type="PIRNR" id="PIRNR012524"/>
    </source>
</evidence>
<dbReference type="InterPro" id="IPR014464">
    <property type="entry name" value="CvfB_fam"/>
</dbReference>
<protein>
    <submittedName>
        <fullName evidence="3">GntR family transcriptional regulator</fullName>
    </submittedName>
</protein>
<dbReference type="Gene3D" id="1.10.10.10">
    <property type="entry name" value="Winged helix-like DNA-binding domain superfamily/Winged helix DNA-binding domain"/>
    <property type="match status" value="1"/>
</dbReference>
<dbReference type="Pfam" id="PF17783">
    <property type="entry name" value="WHD_CvfB"/>
    <property type="match status" value="1"/>
</dbReference>
<dbReference type="InterPro" id="IPR012340">
    <property type="entry name" value="NA-bd_OB-fold"/>
</dbReference>
<gene>
    <name evidence="3" type="primary">yitL</name>
    <name evidence="3" type="ORF">tloyanaT_33530</name>
</gene>
<dbReference type="RefSeq" id="WP_284300830.1">
    <property type="nucleotide sequence ID" value="NZ_BSSV01000009.1"/>
</dbReference>
<accession>A0ABQ6HJB9</accession>
<dbReference type="InterPro" id="IPR003029">
    <property type="entry name" value="S1_domain"/>
</dbReference>
<name>A0ABQ6HJB9_9GAMM</name>
<proteinExistence type="inferred from homology"/>
<dbReference type="Gene3D" id="2.40.50.140">
    <property type="entry name" value="Nucleic acid-binding proteins"/>
    <property type="match status" value="1"/>
</dbReference>
<dbReference type="SMART" id="SM00316">
    <property type="entry name" value="S1"/>
    <property type="match status" value="3"/>
</dbReference>
<evidence type="ECO:0000313" key="3">
    <source>
        <dbReference type="EMBL" id="GLX87100.1"/>
    </source>
</evidence>
<dbReference type="Pfam" id="PF13509">
    <property type="entry name" value="S1_2"/>
    <property type="match status" value="1"/>
</dbReference>
<keyword evidence="4" id="KW-1185">Reference proteome</keyword>
<feature type="domain" description="S1 motif" evidence="2">
    <location>
        <begin position="69"/>
        <end position="131"/>
    </location>
</feature>
<evidence type="ECO:0000313" key="4">
    <source>
        <dbReference type="Proteomes" id="UP001157134"/>
    </source>
</evidence>
<dbReference type="EMBL" id="BSSV01000009">
    <property type="protein sequence ID" value="GLX87100.1"/>
    <property type="molecule type" value="Genomic_DNA"/>
</dbReference>
<dbReference type="PANTHER" id="PTHR37296:SF1">
    <property type="entry name" value="CONSERVED VIRULENCE FACTOR B"/>
    <property type="match status" value="1"/>
</dbReference>
<dbReference type="InterPro" id="IPR036388">
    <property type="entry name" value="WH-like_DNA-bd_sf"/>
</dbReference>
<dbReference type="PIRSF" id="PIRSF012524">
    <property type="entry name" value="YitL_S1"/>
    <property type="match status" value="1"/>
</dbReference>
<sequence length="278" mass="31208">MAQIGSFNQLSVIDLITHGAILDGGEKGEILLPNRYVPENCQIGDSIDAFIYADSQDRLVATTQRPKAQSGEFASLKVVQTNKIGAFLDWGLPKDLLVPFNNQQRPMEVGKFYLVRVLTDERTERIVASTKLDKFLDIWPADYEQGEQVDLIIAGKTDLGFKAIINHQHWGLIFQSDIFKPLRTGQRLKGYIKQVREDGRVDLVLSRAGKGKVIDFKEQLLAYLEDNNGYCDIHDKSSPALIQKTFGVSKKAFKATVGHLLKLEKITLEPNGIRLKQP</sequence>
<dbReference type="InterPro" id="IPR039566">
    <property type="entry name" value="CvfB_S1_st"/>
</dbReference>
<feature type="domain" description="S1 motif" evidence="2">
    <location>
        <begin position="144"/>
        <end position="206"/>
    </location>
</feature>
<feature type="domain" description="S1 motif" evidence="2">
    <location>
        <begin position="3"/>
        <end position="64"/>
    </location>
</feature>
<dbReference type="InterPro" id="IPR040764">
    <property type="entry name" value="CvfB_WH"/>
</dbReference>
<comment type="caution">
    <text evidence="3">The sequence shown here is derived from an EMBL/GenBank/DDBJ whole genome shotgun (WGS) entry which is preliminary data.</text>
</comment>
<comment type="similarity">
    <text evidence="1">Belongs to the CvfB family.</text>
</comment>
<evidence type="ECO:0000259" key="2">
    <source>
        <dbReference type="SMART" id="SM00316"/>
    </source>
</evidence>
<dbReference type="Proteomes" id="UP001157134">
    <property type="component" value="Unassembled WGS sequence"/>
</dbReference>
<organism evidence="3 4">
    <name type="scientific">Thalassotalea loyana</name>
    <dbReference type="NCBI Taxonomy" id="280483"/>
    <lineage>
        <taxon>Bacteria</taxon>
        <taxon>Pseudomonadati</taxon>
        <taxon>Pseudomonadota</taxon>
        <taxon>Gammaproteobacteria</taxon>
        <taxon>Alteromonadales</taxon>
        <taxon>Colwelliaceae</taxon>
        <taxon>Thalassotalea</taxon>
    </lineage>
</organism>
<dbReference type="PANTHER" id="PTHR37296">
    <property type="entry name" value="CONSERVED VIRULENCE FACTOR B"/>
    <property type="match status" value="1"/>
</dbReference>